<sequence>MGITALLVFFLTNARSVTTTLTTTTSTTSTSTTSTTTTTSFISSTSSTCNDHIHFMSSRKNVKIKLGIAIEYNRVSDSSGCMKTRKEIQF</sequence>
<gene>
    <name evidence="2" type="ORF">BYL167_LOCUS5651</name>
    <name evidence="3" type="ORF">GIL414_LOCUS15796</name>
</gene>
<keyword evidence="1" id="KW-0732">Signal</keyword>
<organism evidence="3 4">
    <name type="scientific">Rotaria magnacalcarata</name>
    <dbReference type="NCBI Taxonomy" id="392030"/>
    <lineage>
        <taxon>Eukaryota</taxon>
        <taxon>Metazoa</taxon>
        <taxon>Spiralia</taxon>
        <taxon>Gnathifera</taxon>
        <taxon>Rotifera</taxon>
        <taxon>Eurotatoria</taxon>
        <taxon>Bdelloidea</taxon>
        <taxon>Philodinida</taxon>
        <taxon>Philodinidae</taxon>
        <taxon>Rotaria</taxon>
    </lineage>
</organism>
<reference evidence="3" key="1">
    <citation type="submission" date="2021-02" db="EMBL/GenBank/DDBJ databases">
        <authorList>
            <person name="Nowell W R."/>
        </authorList>
    </citation>
    <scope>NUCLEOTIDE SEQUENCE</scope>
</reference>
<evidence type="ECO:0000313" key="3">
    <source>
        <dbReference type="EMBL" id="CAF4076179.1"/>
    </source>
</evidence>
<accession>A0A8S2PZ83</accession>
<dbReference type="Proteomes" id="UP000681720">
    <property type="component" value="Unassembled WGS sequence"/>
</dbReference>
<dbReference type="Proteomes" id="UP000681967">
    <property type="component" value="Unassembled WGS sequence"/>
</dbReference>
<feature type="chain" id="PRO_5036434694" evidence="1">
    <location>
        <begin position="17"/>
        <end position="90"/>
    </location>
</feature>
<comment type="caution">
    <text evidence="3">The sequence shown here is derived from an EMBL/GenBank/DDBJ whole genome shotgun (WGS) entry which is preliminary data.</text>
</comment>
<protein>
    <submittedName>
        <fullName evidence="3">Uncharacterized protein</fullName>
    </submittedName>
</protein>
<evidence type="ECO:0000313" key="4">
    <source>
        <dbReference type="Proteomes" id="UP000681720"/>
    </source>
</evidence>
<evidence type="ECO:0000313" key="2">
    <source>
        <dbReference type="EMBL" id="CAF3847289.1"/>
    </source>
</evidence>
<dbReference type="EMBL" id="CAJOBH010001307">
    <property type="protein sequence ID" value="CAF3847289.1"/>
    <property type="molecule type" value="Genomic_DNA"/>
</dbReference>
<feature type="signal peptide" evidence="1">
    <location>
        <begin position="1"/>
        <end position="16"/>
    </location>
</feature>
<dbReference type="EMBL" id="CAJOBJ010007043">
    <property type="protein sequence ID" value="CAF4076179.1"/>
    <property type="molecule type" value="Genomic_DNA"/>
</dbReference>
<evidence type="ECO:0000256" key="1">
    <source>
        <dbReference type="SAM" id="SignalP"/>
    </source>
</evidence>
<name>A0A8S2PZ83_9BILA</name>
<dbReference type="AlphaFoldDB" id="A0A8S2PZ83"/>
<proteinExistence type="predicted"/>